<dbReference type="AlphaFoldDB" id="A0A4Y2CKY3"/>
<evidence type="ECO:0000313" key="2">
    <source>
        <dbReference type="Proteomes" id="UP000499080"/>
    </source>
</evidence>
<accession>A0A4Y2CKY3</accession>
<organism evidence="1 2">
    <name type="scientific">Araneus ventricosus</name>
    <name type="common">Orbweaver spider</name>
    <name type="synonym">Epeira ventricosa</name>
    <dbReference type="NCBI Taxonomy" id="182803"/>
    <lineage>
        <taxon>Eukaryota</taxon>
        <taxon>Metazoa</taxon>
        <taxon>Ecdysozoa</taxon>
        <taxon>Arthropoda</taxon>
        <taxon>Chelicerata</taxon>
        <taxon>Arachnida</taxon>
        <taxon>Araneae</taxon>
        <taxon>Araneomorphae</taxon>
        <taxon>Entelegynae</taxon>
        <taxon>Araneoidea</taxon>
        <taxon>Araneidae</taxon>
        <taxon>Araneus</taxon>
    </lineage>
</organism>
<dbReference type="EMBL" id="BGPR01000210">
    <property type="protein sequence ID" value="GBM05013.1"/>
    <property type="molecule type" value="Genomic_DNA"/>
</dbReference>
<dbReference type="OrthoDB" id="7464567at2759"/>
<comment type="caution">
    <text evidence="1">The sequence shown here is derived from an EMBL/GenBank/DDBJ whole genome shotgun (WGS) entry which is preliminary data.</text>
</comment>
<keyword evidence="2" id="KW-1185">Reference proteome</keyword>
<sequence length="83" mass="9615">MGTKRGIWVIENVPSGEFLGARLPSKEQVLFVFIYHHKEMKETLSDAAKSTSTKLQEVWRKESISVKTEENIRTGIQKLYKVY</sequence>
<proteinExistence type="predicted"/>
<gene>
    <name evidence="1" type="ORF">AVEN_60212_1</name>
</gene>
<evidence type="ECO:0000313" key="1">
    <source>
        <dbReference type="EMBL" id="GBM05013.1"/>
    </source>
</evidence>
<dbReference type="Proteomes" id="UP000499080">
    <property type="component" value="Unassembled WGS sequence"/>
</dbReference>
<protein>
    <submittedName>
        <fullName evidence="1">Uncharacterized protein</fullName>
    </submittedName>
</protein>
<reference evidence="1 2" key="1">
    <citation type="journal article" date="2019" name="Sci. Rep.">
        <title>Orb-weaving spider Araneus ventricosus genome elucidates the spidroin gene catalogue.</title>
        <authorList>
            <person name="Kono N."/>
            <person name="Nakamura H."/>
            <person name="Ohtoshi R."/>
            <person name="Moran D.A.P."/>
            <person name="Shinohara A."/>
            <person name="Yoshida Y."/>
            <person name="Fujiwara M."/>
            <person name="Mori M."/>
            <person name="Tomita M."/>
            <person name="Arakawa K."/>
        </authorList>
    </citation>
    <scope>NUCLEOTIDE SEQUENCE [LARGE SCALE GENOMIC DNA]</scope>
</reference>
<name>A0A4Y2CKY3_ARAVE</name>